<evidence type="ECO:0000259" key="11">
    <source>
        <dbReference type="Pfam" id="PF01694"/>
    </source>
</evidence>
<keyword evidence="13" id="KW-1185">Reference proteome</keyword>
<name>A0ABN9Q0D5_9DINO</name>
<dbReference type="InterPro" id="IPR035952">
    <property type="entry name" value="Rhomboid-like_sf"/>
</dbReference>
<comment type="subcellular location">
    <subcellularLocation>
        <location evidence="2 10">Membrane</location>
        <topology evidence="2 10">Multi-pass membrane protein</topology>
    </subcellularLocation>
</comment>
<evidence type="ECO:0000256" key="6">
    <source>
        <dbReference type="ARBA" id="ARBA00022801"/>
    </source>
</evidence>
<organism evidence="12 13">
    <name type="scientific">Prorocentrum cordatum</name>
    <dbReference type="NCBI Taxonomy" id="2364126"/>
    <lineage>
        <taxon>Eukaryota</taxon>
        <taxon>Sar</taxon>
        <taxon>Alveolata</taxon>
        <taxon>Dinophyceae</taxon>
        <taxon>Prorocentrales</taxon>
        <taxon>Prorocentraceae</taxon>
        <taxon>Prorocentrum</taxon>
    </lineage>
</organism>
<keyword evidence="9 10" id="KW-0472">Membrane</keyword>
<comment type="catalytic activity">
    <reaction evidence="1 10">
        <text>Cleaves type-1 transmembrane domains using a catalytic dyad composed of serine and histidine that are contributed by different transmembrane domains.</text>
        <dbReference type="EC" id="3.4.21.105"/>
    </reaction>
</comment>
<feature type="transmembrane region" description="Helical" evidence="10">
    <location>
        <begin position="109"/>
        <end position="129"/>
    </location>
</feature>
<comment type="similarity">
    <text evidence="3 10">Belongs to the peptidase S54 family.</text>
</comment>
<comment type="function">
    <text evidence="10">Serine protease involved in intramembrane proteolysis.</text>
</comment>
<evidence type="ECO:0000256" key="8">
    <source>
        <dbReference type="ARBA" id="ARBA00022989"/>
    </source>
</evidence>
<dbReference type="InterPro" id="IPR002610">
    <property type="entry name" value="Peptidase_S54_rhomboid-like"/>
</dbReference>
<protein>
    <recommendedName>
        <fullName evidence="10">Rhomboid-like protease</fullName>
        <ecNumber evidence="10">3.4.21.105</ecNumber>
    </recommendedName>
</protein>
<feature type="domain" description="Peptidase S54 rhomboid" evidence="11">
    <location>
        <begin position="13"/>
        <end position="148"/>
    </location>
</feature>
<feature type="transmembrane region" description="Helical" evidence="10">
    <location>
        <begin position="20"/>
        <end position="39"/>
    </location>
</feature>
<evidence type="ECO:0000256" key="1">
    <source>
        <dbReference type="ARBA" id="ARBA00000156"/>
    </source>
</evidence>
<evidence type="ECO:0000256" key="7">
    <source>
        <dbReference type="ARBA" id="ARBA00022825"/>
    </source>
</evidence>
<dbReference type="Pfam" id="PF01694">
    <property type="entry name" value="Rhomboid"/>
    <property type="match status" value="1"/>
</dbReference>
<dbReference type="EC" id="3.4.21.105" evidence="10"/>
<feature type="transmembrane region" description="Helical" evidence="10">
    <location>
        <begin position="79"/>
        <end position="97"/>
    </location>
</feature>
<dbReference type="PANTHER" id="PTHR22936:SF69">
    <property type="entry name" value="RHOMBOID-LIKE PROTEIN"/>
    <property type="match status" value="1"/>
</dbReference>
<evidence type="ECO:0000256" key="4">
    <source>
        <dbReference type="ARBA" id="ARBA00022670"/>
    </source>
</evidence>
<evidence type="ECO:0000313" key="12">
    <source>
        <dbReference type="EMBL" id="CAK0799077.1"/>
    </source>
</evidence>
<feature type="transmembrane region" description="Helical" evidence="10">
    <location>
        <begin position="51"/>
        <end position="73"/>
    </location>
</feature>
<proteinExistence type="inferred from homology"/>
<dbReference type="InterPro" id="IPR022764">
    <property type="entry name" value="Peptidase_S54_rhomboid_dom"/>
</dbReference>
<gene>
    <name evidence="12" type="ORF">PCOR1329_LOCUS7629</name>
</gene>
<keyword evidence="6 10" id="KW-0378">Hydrolase</keyword>
<reference evidence="12" key="1">
    <citation type="submission" date="2023-10" db="EMBL/GenBank/DDBJ databases">
        <authorList>
            <person name="Chen Y."/>
            <person name="Shah S."/>
            <person name="Dougan E. K."/>
            <person name="Thang M."/>
            <person name="Chan C."/>
        </authorList>
    </citation>
    <scope>NUCLEOTIDE SEQUENCE [LARGE SCALE GENOMIC DNA]</scope>
</reference>
<dbReference type="Proteomes" id="UP001189429">
    <property type="component" value="Unassembled WGS sequence"/>
</dbReference>
<keyword evidence="4 10" id="KW-0645">Protease</keyword>
<dbReference type="PANTHER" id="PTHR22936">
    <property type="entry name" value="RHOMBOID-RELATED"/>
    <property type="match status" value="1"/>
</dbReference>
<dbReference type="EMBL" id="CAUYUJ010002073">
    <property type="protein sequence ID" value="CAK0799077.1"/>
    <property type="molecule type" value="Genomic_DNA"/>
</dbReference>
<accession>A0ABN9Q0D5</accession>
<comment type="caution">
    <text evidence="12">The sequence shown here is derived from an EMBL/GenBank/DDBJ whole genome shotgun (WGS) entry which is preliminary data.</text>
</comment>
<comment type="caution">
    <text evidence="10">Lacks conserved residue(s) required for the propagation of feature annotation.</text>
</comment>
<dbReference type="SUPFAM" id="SSF144091">
    <property type="entry name" value="Rhomboid-like"/>
    <property type="match status" value="1"/>
</dbReference>
<keyword evidence="5 10" id="KW-0812">Transmembrane</keyword>
<evidence type="ECO:0000313" key="13">
    <source>
        <dbReference type="Proteomes" id="UP001189429"/>
    </source>
</evidence>
<feature type="transmembrane region" description="Helical" evidence="10">
    <location>
        <begin position="135"/>
        <end position="152"/>
    </location>
</feature>
<keyword evidence="7 10" id="KW-0720">Serine protease</keyword>
<evidence type="ECO:0000256" key="2">
    <source>
        <dbReference type="ARBA" id="ARBA00004141"/>
    </source>
</evidence>
<keyword evidence="8 10" id="KW-1133">Transmembrane helix</keyword>
<dbReference type="Gene3D" id="1.20.1540.10">
    <property type="entry name" value="Rhomboid-like"/>
    <property type="match status" value="1"/>
</dbReference>
<feature type="transmembrane region" description="Helical" evidence="10">
    <location>
        <begin position="173"/>
        <end position="194"/>
    </location>
</feature>
<sequence>MGAKQATLIRDRWELWRLVVPVYLPGGILHWACTTGFLLQLGFQLERTFGALRIGAIWVLSGTFSMIASAALAPEVISVGGSGALFGLYGAFLGDIVQNWERYNRPRLLLGRFSVFVFLQLLLGTLPLLDSPAHVFGFLMGLLCALSLLVQSGEDSAGQPIRTTRHQRCLQIAGAWGAAAAYLAGLLLLGLGGAEDFCPVCNALQCLPAPWGCDTSVEGACWWDCAAVAVSS</sequence>
<evidence type="ECO:0000256" key="10">
    <source>
        <dbReference type="RuleBase" id="RU362115"/>
    </source>
</evidence>
<evidence type="ECO:0000256" key="3">
    <source>
        <dbReference type="ARBA" id="ARBA00009045"/>
    </source>
</evidence>
<evidence type="ECO:0000256" key="9">
    <source>
        <dbReference type="ARBA" id="ARBA00023136"/>
    </source>
</evidence>
<evidence type="ECO:0000256" key="5">
    <source>
        <dbReference type="ARBA" id="ARBA00022692"/>
    </source>
</evidence>